<feature type="transmembrane region" description="Helical" evidence="6">
    <location>
        <begin position="127"/>
        <end position="150"/>
    </location>
</feature>
<dbReference type="PANTHER" id="PTHR43124:SF3">
    <property type="entry name" value="CHLORAMPHENICOL EFFLUX PUMP RV0191"/>
    <property type="match status" value="1"/>
</dbReference>
<dbReference type="InterPro" id="IPR011701">
    <property type="entry name" value="MFS"/>
</dbReference>
<feature type="transmembrane region" description="Helical" evidence="6">
    <location>
        <begin position="7"/>
        <end position="30"/>
    </location>
</feature>
<dbReference type="InterPro" id="IPR050189">
    <property type="entry name" value="MFS_Efflux_Transporters"/>
</dbReference>
<dbReference type="GO" id="GO:0022857">
    <property type="term" value="F:transmembrane transporter activity"/>
    <property type="evidence" value="ECO:0007669"/>
    <property type="project" value="InterPro"/>
</dbReference>
<feature type="transmembrane region" description="Helical" evidence="6">
    <location>
        <begin position="237"/>
        <end position="255"/>
    </location>
</feature>
<gene>
    <name evidence="8" type="ORF">TH53_05120</name>
</gene>
<evidence type="ECO:0000256" key="2">
    <source>
        <dbReference type="ARBA" id="ARBA00022475"/>
    </source>
</evidence>
<evidence type="ECO:0000313" key="8">
    <source>
        <dbReference type="EMBL" id="KIO78187.1"/>
    </source>
</evidence>
<protein>
    <recommendedName>
        <fullName evidence="7">Major facilitator superfamily (MFS) profile domain-containing protein</fullName>
    </recommendedName>
</protein>
<feature type="transmembrane region" description="Helical" evidence="6">
    <location>
        <begin position="199"/>
        <end position="217"/>
    </location>
</feature>
<feature type="transmembrane region" description="Helical" evidence="6">
    <location>
        <begin position="102"/>
        <end position="120"/>
    </location>
</feature>
<evidence type="ECO:0000256" key="3">
    <source>
        <dbReference type="ARBA" id="ARBA00022692"/>
    </source>
</evidence>
<evidence type="ECO:0000256" key="1">
    <source>
        <dbReference type="ARBA" id="ARBA00004651"/>
    </source>
</evidence>
<dbReference type="PANTHER" id="PTHR43124">
    <property type="entry name" value="PURINE EFFLUX PUMP PBUE"/>
    <property type="match status" value="1"/>
</dbReference>
<evidence type="ECO:0000256" key="4">
    <source>
        <dbReference type="ARBA" id="ARBA00022989"/>
    </source>
</evidence>
<dbReference type="RefSeq" id="WP_041879105.1">
    <property type="nucleotide sequence ID" value="NZ_CP157278.1"/>
</dbReference>
<dbReference type="SUPFAM" id="SSF103473">
    <property type="entry name" value="MFS general substrate transporter"/>
    <property type="match status" value="1"/>
</dbReference>
<evidence type="ECO:0000256" key="5">
    <source>
        <dbReference type="ARBA" id="ARBA00023136"/>
    </source>
</evidence>
<feature type="transmembrane region" description="Helical" evidence="6">
    <location>
        <begin position="354"/>
        <end position="372"/>
    </location>
</feature>
<feature type="transmembrane region" description="Helical" evidence="6">
    <location>
        <begin position="70"/>
        <end position="96"/>
    </location>
</feature>
<dbReference type="Gene3D" id="1.20.1250.20">
    <property type="entry name" value="MFS general substrate transporter like domains"/>
    <property type="match status" value="1"/>
</dbReference>
<reference evidence="8 9" key="1">
    <citation type="submission" date="2015-01" db="EMBL/GenBank/DDBJ databases">
        <title>Draft genome sequence of Pedobacter sp. NL19 isolated from sludge of an effluent treatment pond in an abandoned uranium mine.</title>
        <authorList>
            <person name="Santos T."/>
            <person name="Caetano T."/>
            <person name="Covas C."/>
            <person name="Cruz A."/>
            <person name="Mendo S."/>
        </authorList>
    </citation>
    <scope>NUCLEOTIDE SEQUENCE [LARGE SCALE GENOMIC DNA]</scope>
    <source>
        <strain evidence="8 9">NL19</strain>
    </source>
</reference>
<proteinExistence type="predicted"/>
<feature type="transmembrane region" description="Helical" evidence="6">
    <location>
        <begin position="267"/>
        <end position="283"/>
    </location>
</feature>
<feature type="transmembrane region" description="Helical" evidence="6">
    <location>
        <begin position="156"/>
        <end position="178"/>
    </location>
</feature>
<dbReference type="CDD" id="cd17324">
    <property type="entry name" value="MFS_NepI_like"/>
    <property type="match status" value="1"/>
</dbReference>
<dbReference type="InterPro" id="IPR020846">
    <property type="entry name" value="MFS_dom"/>
</dbReference>
<name>A0A0D0GLR7_9SPHI</name>
<dbReference type="GO" id="GO:0005886">
    <property type="term" value="C:plasma membrane"/>
    <property type="evidence" value="ECO:0007669"/>
    <property type="project" value="UniProtKB-SubCell"/>
</dbReference>
<keyword evidence="4 6" id="KW-1133">Transmembrane helix</keyword>
<evidence type="ECO:0000256" key="6">
    <source>
        <dbReference type="SAM" id="Phobius"/>
    </source>
</evidence>
<feature type="transmembrane region" description="Helical" evidence="6">
    <location>
        <begin position="323"/>
        <end position="348"/>
    </location>
</feature>
<evidence type="ECO:0000313" key="9">
    <source>
        <dbReference type="Proteomes" id="UP000032049"/>
    </source>
</evidence>
<dbReference type="InterPro" id="IPR036259">
    <property type="entry name" value="MFS_trans_sf"/>
</dbReference>
<dbReference type="EMBL" id="JXRA01000020">
    <property type="protein sequence ID" value="KIO78187.1"/>
    <property type="molecule type" value="Genomic_DNA"/>
</dbReference>
<dbReference type="AlphaFoldDB" id="A0A0D0GLR7"/>
<evidence type="ECO:0000259" key="7">
    <source>
        <dbReference type="PROSITE" id="PS50850"/>
    </source>
</evidence>
<accession>A0A0D0GLR7</accession>
<comment type="caution">
    <text evidence="8">The sequence shown here is derived from an EMBL/GenBank/DDBJ whole genome shotgun (WGS) entry which is preliminary data.</text>
</comment>
<keyword evidence="2" id="KW-1003">Cell membrane</keyword>
<keyword evidence="5 6" id="KW-0472">Membrane</keyword>
<dbReference type="Proteomes" id="UP000032049">
    <property type="component" value="Unassembled WGS sequence"/>
</dbReference>
<feature type="transmembrane region" description="Helical" evidence="6">
    <location>
        <begin position="42"/>
        <end position="63"/>
    </location>
</feature>
<feature type="transmembrane region" description="Helical" evidence="6">
    <location>
        <begin position="289"/>
        <end position="311"/>
    </location>
</feature>
<organism evidence="8 9">
    <name type="scientific">Pedobacter lusitanus</name>
    <dbReference type="NCBI Taxonomy" id="1503925"/>
    <lineage>
        <taxon>Bacteria</taxon>
        <taxon>Pseudomonadati</taxon>
        <taxon>Bacteroidota</taxon>
        <taxon>Sphingobacteriia</taxon>
        <taxon>Sphingobacteriales</taxon>
        <taxon>Sphingobacteriaceae</taxon>
        <taxon>Pedobacter</taxon>
    </lineage>
</organism>
<dbReference type="PROSITE" id="PS50850">
    <property type="entry name" value="MFS"/>
    <property type="match status" value="1"/>
</dbReference>
<dbReference type="OrthoDB" id="199773at2"/>
<sequence>MRRTLYILATGIFGIATTEFSVIGILPQIAERFNITIDKTGLLLSSFAIIIAIFAPFMMLLASSFDRKKLMLLVLAVFTISNILSGFSVSFNMLLLARMLPAFLHPIFWSIALSTAAGSVPKEQSPAAVSIVFGGFTIASVLGVPLATFMTSLFNWQASFILCAIINLISFSAMLILLPELPAIEKQPQGAQRTILRKPVLWINLILACLMIAGMYSTYGYIAVFLEKVTRMNNIEISLMLLIFGFTGIGGNYFAGKFLSKNITKTTFAFIIALSLIHILLYFEGSQFAPMIIVTGLWGFIHTAGFLISNVNVTSAASEAPEFVNSIFTSCGNLAVTLGTAIGGLCIAHFHIRIVIWSSVILLVLSAIVLVIKQYTKFST</sequence>
<keyword evidence="9" id="KW-1185">Reference proteome</keyword>
<feature type="domain" description="Major facilitator superfamily (MFS) profile" evidence="7">
    <location>
        <begin position="4"/>
        <end position="377"/>
    </location>
</feature>
<keyword evidence="3 6" id="KW-0812">Transmembrane</keyword>
<dbReference type="Pfam" id="PF07690">
    <property type="entry name" value="MFS_1"/>
    <property type="match status" value="1"/>
</dbReference>
<dbReference type="STRING" id="1503925.TH53_05120"/>
<comment type="subcellular location">
    <subcellularLocation>
        <location evidence="1">Cell membrane</location>
        <topology evidence="1">Multi-pass membrane protein</topology>
    </subcellularLocation>
</comment>